<dbReference type="EMBL" id="CAVMJV010000001">
    <property type="protein sequence ID" value="CAK5011714.1"/>
    <property type="molecule type" value="Genomic_DNA"/>
</dbReference>
<evidence type="ECO:0000313" key="2">
    <source>
        <dbReference type="Proteomes" id="UP001497535"/>
    </source>
</evidence>
<keyword evidence="2" id="KW-1185">Reference proteome</keyword>
<proteinExistence type="predicted"/>
<protein>
    <submittedName>
        <fullName evidence="1">Uncharacterized protein</fullName>
    </submittedName>
</protein>
<sequence length="371" mass="40155">MTLIINKILIIFLISLKFLLINTAPINSVSISYNVLESKKGSSNVQIVIKNNGQTPICSVKFFLSLPHGSVTQSNRSVRLRGDNKYRTPKGVIIQPGSSFDDAGLIIKGNGMPTLYILNVTECNSNNNNYDDDDCSTTTTESSDKNKGNGKIKTTTEINSNNNEVTKSNDKGKGNDDEIKTSTKSSGNGGNNNKDTTDSPIPGGKTLTVDPDRAVAKNMCLSEENASGVVDSYLDTPRDGIFTFYGVGGEGACGIDTSSASIPGMSAAASYVLFDANAKWIPSCFEDKHVVRNDKICINKCVKIEYKGKTLTVPINNECPECPVNHVDLSRKAFDWLEPLDGVVGRATSSTIIFLLFKKIFLDATITYIKC</sequence>
<organism evidence="1 2">
    <name type="scientific">Meloidogyne enterolobii</name>
    <name type="common">Root-knot nematode worm</name>
    <name type="synonym">Meloidogyne mayaguensis</name>
    <dbReference type="NCBI Taxonomy" id="390850"/>
    <lineage>
        <taxon>Eukaryota</taxon>
        <taxon>Metazoa</taxon>
        <taxon>Ecdysozoa</taxon>
        <taxon>Nematoda</taxon>
        <taxon>Chromadorea</taxon>
        <taxon>Rhabditida</taxon>
        <taxon>Tylenchina</taxon>
        <taxon>Tylenchomorpha</taxon>
        <taxon>Tylenchoidea</taxon>
        <taxon>Meloidogynidae</taxon>
        <taxon>Meloidogyninae</taxon>
        <taxon>Meloidogyne</taxon>
    </lineage>
</organism>
<reference evidence="1" key="1">
    <citation type="submission" date="2023-11" db="EMBL/GenBank/DDBJ databases">
        <authorList>
            <person name="Poullet M."/>
        </authorList>
    </citation>
    <scope>NUCLEOTIDE SEQUENCE</scope>
    <source>
        <strain evidence="1">E1834</strain>
    </source>
</reference>
<gene>
    <name evidence="1" type="ORF">MENTE1834_LOCUS1997</name>
</gene>
<dbReference type="Proteomes" id="UP001497535">
    <property type="component" value="Unassembled WGS sequence"/>
</dbReference>
<comment type="caution">
    <text evidence="1">The sequence shown here is derived from an EMBL/GenBank/DDBJ whole genome shotgun (WGS) entry which is preliminary data.</text>
</comment>
<accession>A0ACB0XPY4</accession>
<name>A0ACB0XPY4_MELEN</name>
<evidence type="ECO:0000313" key="1">
    <source>
        <dbReference type="EMBL" id="CAK5011714.1"/>
    </source>
</evidence>